<proteinExistence type="predicted"/>
<reference evidence="2" key="1">
    <citation type="journal article" date="2020" name="mSystems">
        <title>Genome- and Community-Level Interaction Insights into Carbon Utilization and Element Cycling Functions of Hydrothermarchaeota in Hydrothermal Sediment.</title>
        <authorList>
            <person name="Zhou Z."/>
            <person name="Liu Y."/>
            <person name="Xu W."/>
            <person name="Pan J."/>
            <person name="Luo Z.H."/>
            <person name="Li M."/>
        </authorList>
    </citation>
    <scope>NUCLEOTIDE SEQUENCE [LARGE SCALE GENOMIC DNA]</scope>
    <source>
        <strain evidence="2">SpSt-776</strain>
    </source>
</reference>
<dbReference type="InterPro" id="IPR004919">
    <property type="entry name" value="GmrSD_N"/>
</dbReference>
<accession>A0A7C3SJG2</accession>
<feature type="domain" description="GmrSD restriction endonucleases N-terminal" evidence="1">
    <location>
        <begin position="37"/>
        <end position="242"/>
    </location>
</feature>
<dbReference type="EMBL" id="DTHB01000015">
    <property type="protein sequence ID" value="HGB13778.1"/>
    <property type="molecule type" value="Genomic_DNA"/>
</dbReference>
<evidence type="ECO:0000259" key="1">
    <source>
        <dbReference type="Pfam" id="PF03235"/>
    </source>
</evidence>
<dbReference type="Pfam" id="PF03235">
    <property type="entry name" value="GmrSD_N"/>
    <property type="match status" value="1"/>
</dbReference>
<protein>
    <submittedName>
        <fullName evidence="2">DUF262 domain-containing protein</fullName>
    </submittedName>
</protein>
<dbReference type="PANTHER" id="PTHR37292:SF2">
    <property type="entry name" value="DUF262 DOMAIN-CONTAINING PROTEIN"/>
    <property type="match status" value="1"/>
</dbReference>
<gene>
    <name evidence="2" type="ORF">ENV62_00860</name>
</gene>
<dbReference type="PANTHER" id="PTHR37292">
    <property type="entry name" value="VNG6097C"/>
    <property type="match status" value="1"/>
</dbReference>
<dbReference type="AlphaFoldDB" id="A0A7C3SJG2"/>
<organism evidence="2">
    <name type="scientific">Desulfobacca acetoxidans</name>
    <dbReference type="NCBI Taxonomy" id="60893"/>
    <lineage>
        <taxon>Bacteria</taxon>
        <taxon>Pseudomonadati</taxon>
        <taxon>Thermodesulfobacteriota</taxon>
        <taxon>Desulfobaccia</taxon>
        <taxon>Desulfobaccales</taxon>
        <taxon>Desulfobaccaceae</taxon>
        <taxon>Desulfobacca</taxon>
    </lineage>
</organism>
<sequence length="601" mass="68610">MASTASSGSGSSGGASVSATSSRYPDYNLAGLLHYIDLGDIGLPDIQRPFVWPTTKVRDLFDSMYRGFPVGYLVFWSNGQINKARHIGLEEKGHSFPSLLIVDGQQRLTSLYSVFRGKPVLDENYQPRRLKIAFRPRDGRFEVSDAAIEKDPEFIPDISVLWTSGKAHWGLVNDFLKKLEAKTPLTEEDRNKIAHNLDRLFDLEKYPFTTLEIAPTVSEEQVADIFVRINSQGVNLNQGDFILILHSVFAEDLRVDLEKFNRASHKVPQPGDGPSPFNHFIKVQPDQLLRVAVAVGFYRARLHSVYQILRSKDPITGKFLPEQQTELFNTLREAQSKVLNLSHWHHFFTALVGAGFRGSQMVSSQNALLYSYAFYLIGKTRFKLPSHDLDRLIGRWFFAVTLSGRYTAMPESTMESDLSLIKELPDAEAFVTTINRVIQDILTPDFWTITLPNLLESSSPRSPALYAYYASQNLLKAPVLFSKKSIADLLDPILAPKKKPLDKHHLFPRGWLEEQGITDLKQINQVANFALLEWPENIQIGKRPPHDYLPEIRARFTSDEWERMCRLHVLPEGWEHLPYDEFLRQRRRLMAEIIRQGFSSL</sequence>
<comment type="caution">
    <text evidence="2">The sequence shown here is derived from an EMBL/GenBank/DDBJ whole genome shotgun (WGS) entry which is preliminary data.</text>
</comment>
<name>A0A7C3SJG2_9BACT</name>
<evidence type="ECO:0000313" key="2">
    <source>
        <dbReference type="EMBL" id="HGB13778.1"/>
    </source>
</evidence>